<comment type="caution">
    <text evidence="1">The sequence shown here is derived from an EMBL/GenBank/DDBJ whole genome shotgun (WGS) entry which is preliminary data.</text>
</comment>
<accession>A0A3A2ZBC3</accession>
<evidence type="ECO:0000313" key="2">
    <source>
        <dbReference type="Proteomes" id="UP000266188"/>
    </source>
</evidence>
<dbReference type="Proteomes" id="UP000266188">
    <property type="component" value="Unassembled WGS sequence"/>
</dbReference>
<name>A0A3A2ZBC3_9EURO</name>
<sequence>MAATCPGYRSPRPSPLAGMSHHLSMWRPAYTRALPLDSNGDRGGNFKSGWHLLHGSAFIEDKIWAIVDALDLLEVQPPICAPAGLANRKAVEKFIWVWLSPLTFRETKNNAFSRRHLDTEQWVLKVEELSLTMVTITTVTTAAMLV</sequence>
<gene>
    <name evidence="1" type="ORF">PHISCL_08108</name>
</gene>
<dbReference type="EMBL" id="MVGC01000393">
    <property type="protein sequence ID" value="RJE19553.1"/>
    <property type="molecule type" value="Genomic_DNA"/>
</dbReference>
<dbReference type="AlphaFoldDB" id="A0A3A2ZBC3"/>
<keyword evidence="2" id="KW-1185">Reference proteome</keyword>
<proteinExistence type="predicted"/>
<evidence type="ECO:0000313" key="1">
    <source>
        <dbReference type="EMBL" id="RJE19553.1"/>
    </source>
</evidence>
<reference evidence="2" key="1">
    <citation type="submission" date="2017-02" db="EMBL/GenBank/DDBJ databases">
        <authorList>
            <person name="Tafer H."/>
            <person name="Lopandic K."/>
        </authorList>
    </citation>
    <scope>NUCLEOTIDE SEQUENCE [LARGE SCALE GENOMIC DNA]</scope>
    <source>
        <strain evidence="2">CBS 366.77</strain>
    </source>
</reference>
<organism evidence="1 2">
    <name type="scientific">Aspergillus sclerotialis</name>
    <dbReference type="NCBI Taxonomy" id="2070753"/>
    <lineage>
        <taxon>Eukaryota</taxon>
        <taxon>Fungi</taxon>
        <taxon>Dikarya</taxon>
        <taxon>Ascomycota</taxon>
        <taxon>Pezizomycotina</taxon>
        <taxon>Eurotiomycetes</taxon>
        <taxon>Eurotiomycetidae</taxon>
        <taxon>Eurotiales</taxon>
        <taxon>Aspergillaceae</taxon>
        <taxon>Aspergillus</taxon>
        <taxon>Aspergillus subgen. Polypaecilum</taxon>
    </lineage>
</organism>
<protein>
    <submittedName>
        <fullName evidence="1">Uncharacterized protein</fullName>
    </submittedName>
</protein>